<dbReference type="RefSeq" id="WP_100023771.1">
    <property type="nucleotide sequence ID" value="NZ_CP024696.1"/>
</dbReference>
<feature type="transmembrane region" description="Helical" evidence="6">
    <location>
        <begin position="344"/>
        <end position="366"/>
    </location>
</feature>
<dbReference type="InterPro" id="IPR002797">
    <property type="entry name" value="Polysacc_synth"/>
</dbReference>
<gene>
    <name evidence="7" type="ORF">CTM50_00925</name>
</gene>
<evidence type="ECO:0000256" key="3">
    <source>
        <dbReference type="ARBA" id="ARBA00022692"/>
    </source>
</evidence>
<feature type="transmembrane region" description="Helical" evidence="6">
    <location>
        <begin position="42"/>
        <end position="62"/>
    </location>
</feature>
<evidence type="ECO:0000313" key="7">
    <source>
        <dbReference type="EMBL" id="ATV53788.1"/>
    </source>
</evidence>
<feature type="transmembrane region" description="Helical" evidence="6">
    <location>
        <begin position="188"/>
        <end position="207"/>
    </location>
</feature>
<feature type="transmembrane region" description="Helical" evidence="6">
    <location>
        <begin position="312"/>
        <end position="332"/>
    </location>
</feature>
<feature type="transmembrane region" description="Helical" evidence="6">
    <location>
        <begin position="125"/>
        <end position="147"/>
    </location>
</feature>
<keyword evidence="3 6" id="KW-0812">Transmembrane</keyword>
<dbReference type="EMBL" id="CP024696">
    <property type="protein sequence ID" value="ATV53788.1"/>
    <property type="molecule type" value="Genomic_DNA"/>
</dbReference>
<accession>A0A2D3NED3</accession>
<dbReference type="AlphaFoldDB" id="A0A2D3NED3"/>
<feature type="transmembrane region" description="Helical" evidence="6">
    <location>
        <begin position="404"/>
        <end position="428"/>
    </location>
</feature>
<evidence type="ECO:0008006" key="9">
    <source>
        <dbReference type="Google" id="ProtNLM"/>
    </source>
</evidence>
<feature type="transmembrane region" description="Helical" evidence="6">
    <location>
        <begin position="91"/>
        <end position="113"/>
    </location>
</feature>
<keyword evidence="5 6" id="KW-0472">Membrane</keyword>
<organism evidence="7 8">
    <name type="scientific">Prevotella intermedia</name>
    <dbReference type="NCBI Taxonomy" id="28131"/>
    <lineage>
        <taxon>Bacteria</taxon>
        <taxon>Pseudomonadati</taxon>
        <taxon>Bacteroidota</taxon>
        <taxon>Bacteroidia</taxon>
        <taxon>Bacteroidales</taxon>
        <taxon>Prevotellaceae</taxon>
        <taxon>Prevotella</taxon>
    </lineage>
</organism>
<evidence type="ECO:0000256" key="5">
    <source>
        <dbReference type="ARBA" id="ARBA00023136"/>
    </source>
</evidence>
<keyword evidence="4 6" id="KW-1133">Transmembrane helix</keyword>
<proteinExistence type="predicted"/>
<comment type="subcellular location">
    <subcellularLocation>
        <location evidence="1">Cell membrane</location>
        <topology evidence="1">Multi-pass membrane protein</topology>
    </subcellularLocation>
</comment>
<evidence type="ECO:0000256" key="6">
    <source>
        <dbReference type="SAM" id="Phobius"/>
    </source>
</evidence>
<keyword evidence="2" id="KW-1003">Cell membrane</keyword>
<dbReference type="InterPro" id="IPR050833">
    <property type="entry name" value="Poly_Biosynth_Transport"/>
</dbReference>
<dbReference type="PANTHER" id="PTHR30250">
    <property type="entry name" value="PST FAMILY PREDICTED COLANIC ACID TRANSPORTER"/>
    <property type="match status" value="1"/>
</dbReference>
<dbReference type="Proteomes" id="UP000229323">
    <property type="component" value="Chromosome"/>
</dbReference>
<evidence type="ECO:0000313" key="8">
    <source>
        <dbReference type="Proteomes" id="UP000229323"/>
    </source>
</evidence>
<feature type="transmembrane region" description="Helical" evidence="6">
    <location>
        <begin position="12"/>
        <end position="30"/>
    </location>
</feature>
<feature type="transmembrane region" description="Helical" evidence="6">
    <location>
        <begin position="228"/>
        <end position="245"/>
    </location>
</feature>
<evidence type="ECO:0000256" key="1">
    <source>
        <dbReference type="ARBA" id="ARBA00004651"/>
    </source>
</evidence>
<name>A0A2D3NED3_PREIN</name>
<feature type="transmembrane region" description="Helical" evidence="6">
    <location>
        <begin position="378"/>
        <end position="398"/>
    </location>
</feature>
<reference evidence="7 8" key="1">
    <citation type="submission" date="2017-11" db="EMBL/GenBank/DDBJ databases">
        <title>Genome sequencing of Prevotella intermedia KCOM 2033.</title>
        <authorList>
            <person name="Kook J.-K."/>
            <person name="Park S.-N."/>
            <person name="Lim Y.K."/>
        </authorList>
    </citation>
    <scope>NUCLEOTIDE SEQUENCE [LARGE SCALE GENOMIC DNA]</scope>
    <source>
        <strain evidence="7 8">KCOM 2033</strain>
    </source>
</reference>
<dbReference type="Pfam" id="PF01943">
    <property type="entry name" value="Polysacc_synt"/>
    <property type="match status" value="1"/>
</dbReference>
<evidence type="ECO:0000256" key="2">
    <source>
        <dbReference type="ARBA" id="ARBA00022475"/>
    </source>
</evidence>
<feature type="transmembrane region" description="Helical" evidence="6">
    <location>
        <begin position="440"/>
        <end position="463"/>
    </location>
</feature>
<feature type="transmembrane region" description="Helical" evidence="6">
    <location>
        <begin position="159"/>
        <end position="182"/>
    </location>
</feature>
<feature type="transmembrane region" description="Helical" evidence="6">
    <location>
        <begin position="469"/>
        <end position="489"/>
    </location>
</feature>
<evidence type="ECO:0000256" key="4">
    <source>
        <dbReference type="ARBA" id="ARBA00022989"/>
    </source>
</evidence>
<protein>
    <recommendedName>
        <fullName evidence="9">Polysaccharide biosynthesis protein</fullName>
    </recommendedName>
</protein>
<dbReference type="PANTHER" id="PTHR30250:SF26">
    <property type="entry name" value="PSMA PROTEIN"/>
    <property type="match status" value="1"/>
</dbReference>
<sequence length="512" mass="58775">MEESNKRIAKNTLILYTRTILMMGIGLYTSRIILRILGVTDFGIYNAVGGVVAMLGFISSSLGNSTSRFITIAIGRGDQTYTNRTFGNIKVIYYVLCVIIVLLAETIGLWFLFYKMTIPAERMNAAFWVFQFSILSAVLGLVSVPYISTIIAHERMSAFAYTSLFDTFLKLLICFLLQVIPYDKLETYAFLFFMVEVIDRIIYALYCNRNFEEVHTRARVDRIQLREMLSMSVYTLMGNLFWILNTQGVNLLLNVFFGPVVNAARGIAIQVQGAMGQFVANFQTAINPQITKSYADGDSTRMHRLLQLNSKFSFLLMFVMSVIVFIEAPVILKWWLKLVPDNTIIYLRIILLYSLLGTLTNPLWVSVLATGNLRRYQVFDSIVQASVLPVAYIFFKYFCVPSYWIFFILLLFKLIEFIVRVIVVLPLINHHYLDYIREVIKPLFLVFFTAPLLPFILSCISLQSEILKFILLFIISISSCILSIWLLGLKKNEKRILVEVVKARISVLKFNK</sequence>
<dbReference type="GO" id="GO:0005886">
    <property type="term" value="C:plasma membrane"/>
    <property type="evidence" value="ECO:0007669"/>
    <property type="project" value="UniProtKB-SubCell"/>
</dbReference>